<dbReference type="EMBL" id="JABAEW010000085">
    <property type="protein sequence ID" value="NMD89187.1"/>
    <property type="molecule type" value="Genomic_DNA"/>
</dbReference>
<name>A0A848B4Q8_9BACT</name>
<proteinExistence type="predicted"/>
<dbReference type="AlphaFoldDB" id="A0A848B4Q8"/>
<dbReference type="InterPro" id="IPR017853">
    <property type="entry name" value="GH"/>
</dbReference>
<protein>
    <submittedName>
        <fullName evidence="1">Uncharacterized protein</fullName>
    </submittedName>
</protein>
<gene>
    <name evidence="1" type="ORF">HF882_21610</name>
</gene>
<sequence length="339" mass="39084">MNFGFYARNGYYSSPEGVRQIDRIADLGTPWVCLISTVMQETFASTRQFRDFRITPSDDELVQAIDRFHKRGVKVMLRPMIECWDGLQRVHLAPFPDDGVIIPGKPFHYWQLWFESYLDLTRHYAGMAERTGCEAYGLDSELNHTLPQSAHWLHIIEETRKIYHGHLTSSFSDCALFDFADRLVADPNCWLFALDSLGCSNYDPATKKIGATVQEMMEGLKPHLERNRRFAQIYGKPFYMGECGCASTSGAARLPYFWENEGGYDGQEQSNYLEAVIRLFGREPWWNGMLLWKWDEQNDRPTMRTDPAGDKGFTVDGKPAADLLRRWFRGKLDESVDLA</sequence>
<accession>A0A848B4Q8</accession>
<comment type="caution">
    <text evidence="1">The sequence shown here is derived from an EMBL/GenBank/DDBJ whole genome shotgun (WGS) entry which is preliminary data.</text>
</comment>
<evidence type="ECO:0000313" key="2">
    <source>
        <dbReference type="Proteomes" id="UP000576225"/>
    </source>
</evidence>
<dbReference type="Proteomes" id="UP000576225">
    <property type="component" value="Unassembled WGS sequence"/>
</dbReference>
<evidence type="ECO:0000313" key="1">
    <source>
        <dbReference type="EMBL" id="NMD89187.1"/>
    </source>
</evidence>
<organism evidence="1 2">
    <name type="scientific">Victivallis vadensis</name>
    <dbReference type="NCBI Taxonomy" id="172901"/>
    <lineage>
        <taxon>Bacteria</taxon>
        <taxon>Pseudomonadati</taxon>
        <taxon>Lentisphaerota</taxon>
        <taxon>Lentisphaeria</taxon>
        <taxon>Victivallales</taxon>
        <taxon>Victivallaceae</taxon>
        <taxon>Victivallis</taxon>
    </lineage>
</organism>
<dbReference type="InterPro" id="IPR055151">
    <property type="entry name" value="GH113"/>
</dbReference>
<dbReference type="Gene3D" id="3.20.20.80">
    <property type="entry name" value="Glycosidases"/>
    <property type="match status" value="1"/>
</dbReference>
<dbReference type="SUPFAM" id="SSF51445">
    <property type="entry name" value="(Trans)glycosidases"/>
    <property type="match status" value="1"/>
</dbReference>
<reference evidence="1 2" key="1">
    <citation type="submission" date="2020-04" db="EMBL/GenBank/DDBJ databases">
        <authorList>
            <person name="Hitch T.C.A."/>
            <person name="Wylensek D."/>
            <person name="Clavel T."/>
        </authorList>
    </citation>
    <scope>NUCLEOTIDE SEQUENCE [LARGE SCALE GENOMIC DNA]</scope>
    <source>
        <strain evidence="1 2">COR2-253-APC-1A</strain>
    </source>
</reference>
<dbReference type="Pfam" id="PF22612">
    <property type="entry name" value="GH113"/>
    <property type="match status" value="1"/>
</dbReference>
<dbReference type="CDD" id="cd19608">
    <property type="entry name" value="GH113_mannanase-like"/>
    <property type="match status" value="1"/>
</dbReference>